<reference evidence="1" key="1">
    <citation type="submission" date="2019-08" db="EMBL/GenBank/DDBJ databases">
        <authorList>
            <person name="Kucharzyk K."/>
            <person name="Murdoch R.W."/>
            <person name="Higgins S."/>
            <person name="Loffler F."/>
        </authorList>
    </citation>
    <scope>NUCLEOTIDE SEQUENCE</scope>
</reference>
<proteinExistence type="predicted"/>
<gene>
    <name evidence="1" type="ORF">SDC9_53584</name>
</gene>
<sequence>MKPVKYVNHAIRAALLLAVLFVASGCTVTEALTFTNTPSHASAFDFTVEDFFIAVLQDFSEFVPPEGDQSLMDKAIADFERALDYSPTTDNVRMTKLNDNAYQGTFTFRNLQQLFSDLGAGSNQSLLKMEKNSMSFFLSMDNYDQLVPVIPFLADENFEAFGPVYNQGLSEADYLEMISFMLGEEGPPAIEQSFITMRVETPTPITGYTNGRKISNTLYEFSFPLIDFLLLESPITFSVSWK</sequence>
<organism evidence="1">
    <name type="scientific">bioreactor metagenome</name>
    <dbReference type="NCBI Taxonomy" id="1076179"/>
    <lineage>
        <taxon>unclassified sequences</taxon>
        <taxon>metagenomes</taxon>
        <taxon>ecological metagenomes</taxon>
    </lineage>
</organism>
<protein>
    <submittedName>
        <fullName evidence="1">Uncharacterized protein</fullName>
    </submittedName>
</protein>
<dbReference type="AlphaFoldDB" id="A0A644WUW6"/>
<dbReference type="PROSITE" id="PS51257">
    <property type="entry name" value="PROKAR_LIPOPROTEIN"/>
    <property type="match status" value="1"/>
</dbReference>
<name>A0A644WUW6_9ZZZZ</name>
<comment type="caution">
    <text evidence="1">The sequence shown here is derived from an EMBL/GenBank/DDBJ whole genome shotgun (WGS) entry which is preliminary data.</text>
</comment>
<evidence type="ECO:0000313" key="1">
    <source>
        <dbReference type="EMBL" id="MPM07278.1"/>
    </source>
</evidence>
<accession>A0A644WUW6</accession>
<dbReference type="EMBL" id="VSSQ01001318">
    <property type="protein sequence ID" value="MPM07278.1"/>
    <property type="molecule type" value="Genomic_DNA"/>
</dbReference>